<evidence type="ECO:0000313" key="1">
    <source>
        <dbReference type="EMBL" id="KAJ8927239.1"/>
    </source>
</evidence>
<protein>
    <submittedName>
        <fullName evidence="1">Uncharacterized protein</fullName>
    </submittedName>
</protein>
<dbReference type="EMBL" id="JANEYF010005706">
    <property type="protein sequence ID" value="KAJ8927239.1"/>
    <property type="molecule type" value="Genomic_DNA"/>
</dbReference>
<proteinExistence type="predicted"/>
<gene>
    <name evidence="1" type="ORF">NQ314_020318</name>
</gene>
<dbReference type="Proteomes" id="UP001162156">
    <property type="component" value="Unassembled WGS sequence"/>
</dbReference>
<reference evidence="1" key="1">
    <citation type="journal article" date="2023" name="Insect Mol. Biol.">
        <title>Genome sequencing provides insights into the evolution of gene families encoding plant cell wall-degrading enzymes in longhorned beetles.</title>
        <authorList>
            <person name="Shin N.R."/>
            <person name="Okamura Y."/>
            <person name="Kirsch R."/>
            <person name="Pauchet Y."/>
        </authorList>
    </citation>
    <scope>NUCLEOTIDE SEQUENCE</scope>
    <source>
        <strain evidence="1">RBIC_L_NR</strain>
    </source>
</reference>
<sequence length="95" mass="10391">MPTVGGPQSGKRKTLGAVAQSIMLYAAPIWEGVMKVAKLRHKLASVQRKMAIRICGAYKTIFGEALVIASLLSIDFVTIERTEVYEGQDKAVARR</sequence>
<dbReference type="AlphaFoldDB" id="A0AAV8WL56"/>
<comment type="caution">
    <text evidence="1">The sequence shown here is derived from an EMBL/GenBank/DDBJ whole genome shotgun (WGS) entry which is preliminary data.</text>
</comment>
<name>A0AAV8WL56_9CUCU</name>
<evidence type="ECO:0000313" key="2">
    <source>
        <dbReference type="Proteomes" id="UP001162156"/>
    </source>
</evidence>
<keyword evidence="2" id="KW-1185">Reference proteome</keyword>
<accession>A0AAV8WL56</accession>
<organism evidence="1 2">
    <name type="scientific">Rhamnusium bicolor</name>
    <dbReference type="NCBI Taxonomy" id="1586634"/>
    <lineage>
        <taxon>Eukaryota</taxon>
        <taxon>Metazoa</taxon>
        <taxon>Ecdysozoa</taxon>
        <taxon>Arthropoda</taxon>
        <taxon>Hexapoda</taxon>
        <taxon>Insecta</taxon>
        <taxon>Pterygota</taxon>
        <taxon>Neoptera</taxon>
        <taxon>Endopterygota</taxon>
        <taxon>Coleoptera</taxon>
        <taxon>Polyphaga</taxon>
        <taxon>Cucujiformia</taxon>
        <taxon>Chrysomeloidea</taxon>
        <taxon>Cerambycidae</taxon>
        <taxon>Lepturinae</taxon>
        <taxon>Rhagiini</taxon>
        <taxon>Rhamnusium</taxon>
    </lineage>
</organism>